<feature type="non-terminal residue" evidence="1">
    <location>
        <position position="1"/>
    </location>
</feature>
<protein>
    <submittedName>
        <fullName evidence="1">21329_t:CDS:1</fullName>
    </submittedName>
</protein>
<proteinExistence type="predicted"/>
<comment type="caution">
    <text evidence="1">The sequence shown here is derived from an EMBL/GenBank/DDBJ whole genome shotgun (WGS) entry which is preliminary data.</text>
</comment>
<gene>
    <name evidence="1" type="ORF">RPERSI_LOCUS19802</name>
</gene>
<accession>A0ACA9RHK4</accession>
<keyword evidence="2" id="KW-1185">Reference proteome</keyword>
<sequence>ILKDKLKWLAVTEDQLSSTVFQHKQVKYPLLDQSIRLWVEQITNSEVILTELMIKKKVIVFAKALGLSDDTLKFSNEWIHKFKQRNNLRNFKLYREANSAPLSSLLEYREKLHELIE</sequence>
<organism evidence="1 2">
    <name type="scientific">Racocetra persica</name>
    <dbReference type="NCBI Taxonomy" id="160502"/>
    <lineage>
        <taxon>Eukaryota</taxon>
        <taxon>Fungi</taxon>
        <taxon>Fungi incertae sedis</taxon>
        <taxon>Mucoromycota</taxon>
        <taxon>Glomeromycotina</taxon>
        <taxon>Glomeromycetes</taxon>
        <taxon>Diversisporales</taxon>
        <taxon>Gigasporaceae</taxon>
        <taxon>Racocetra</taxon>
    </lineage>
</organism>
<name>A0ACA9RHK4_9GLOM</name>
<evidence type="ECO:0000313" key="2">
    <source>
        <dbReference type="Proteomes" id="UP000789920"/>
    </source>
</evidence>
<feature type="non-terminal residue" evidence="1">
    <location>
        <position position="117"/>
    </location>
</feature>
<dbReference type="Proteomes" id="UP000789920">
    <property type="component" value="Unassembled WGS sequence"/>
</dbReference>
<dbReference type="EMBL" id="CAJVQC010054825">
    <property type="protein sequence ID" value="CAG8794647.1"/>
    <property type="molecule type" value="Genomic_DNA"/>
</dbReference>
<reference evidence="1" key="1">
    <citation type="submission" date="2021-06" db="EMBL/GenBank/DDBJ databases">
        <authorList>
            <person name="Kallberg Y."/>
            <person name="Tangrot J."/>
            <person name="Rosling A."/>
        </authorList>
    </citation>
    <scope>NUCLEOTIDE SEQUENCE</scope>
    <source>
        <strain evidence="1">MA461A</strain>
    </source>
</reference>
<evidence type="ECO:0000313" key="1">
    <source>
        <dbReference type="EMBL" id="CAG8794647.1"/>
    </source>
</evidence>